<comment type="caution">
    <text evidence="3">The sequence shown here is derived from an EMBL/GenBank/DDBJ whole genome shotgun (WGS) entry which is preliminary data.</text>
</comment>
<sequence>MENAFQFLSLRDLLDARDAFHIHLMKKENVVATALGKYRQRIHPGTEAKTLLNTEIRKDSWPCILVFVKQWVTYDEFRNHPATDTFDNYIPSAVYLPDGRKVPICVIEVANEASDVMMVTEEELIFPSDYIGGGFPLLIESQGIERVASIGCVVSDGNKYYALTNRHVAGVPGTIVYTKVKGTVVPIGVSSGKYLGNMPFDKVYPGWTAANMITNADVGLIEINDITYWKTDIIGLDRLGSLYDLNINNLTLNLIGTPVKASGAVSGKLAGEIAGFFYRYRSVGGMDYVADLMIGPRDAAHPLNTRHGDSGTLWVTEENDTNGEAFVRPIATQWGAHCFVENGQERKYTFALATGLSIALRELDIDIVSGWNSGSDYTWGEVGHYTIANIAALLVTDTKLKKLMSNNLDLITFDQEILKKDSTIKKARKGLKYTPLADVPDLVWKIRGGKFQRSLENPNHFADMDKTDSNGQRLLDLCTGKGEAMKFLTPNEWLSYYTDPAVRDSSKGILPFRVWQIFLQMVEYAANGDATGFVSAAGVLAHYVGDACQPLHISYMFNGIPTSNGSKKGDGVHEAFEAKLVNKYNSEIISLVNTLIKQPEFQTLLTLKTGKQAAAATVELMKETFAAIQPKTIVDAFVANGSNFVDTFWKAKGKTALPKLFASCAYILASIWNSAWVLGKGGTNVGSLETIEPSEISKLYESEDFLTSTNIKGIGQFLNIKGAQPVSIPTVRKSSAKKSATRKGPGKKRTASKTK</sequence>
<organism evidence="3 4">
    <name type="scientific">Niastella koreensis</name>
    <dbReference type="NCBI Taxonomy" id="354356"/>
    <lineage>
        <taxon>Bacteria</taxon>
        <taxon>Pseudomonadati</taxon>
        <taxon>Bacteroidota</taxon>
        <taxon>Chitinophagia</taxon>
        <taxon>Chitinophagales</taxon>
        <taxon>Chitinophagaceae</taxon>
        <taxon>Niastella</taxon>
    </lineage>
</organism>
<proteinExistence type="predicted"/>
<dbReference type="RefSeq" id="WP_014219487.1">
    <property type="nucleotide sequence ID" value="NZ_LWBO01000007.1"/>
</dbReference>
<accession>A0ABX3NZ34</accession>
<evidence type="ECO:0000256" key="1">
    <source>
        <dbReference type="SAM" id="MobiDB-lite"/>
    </source>
</evidence>
<feature type="compositionally biased region" description="Basic residues" evidence="1">
    <location>
        <begin position="734"/>
        <end position="755"/>
    </location>
</feature>
<name>A0ABX3NZ34_9BACT</name>
<evidence type="ECO:0000259" key="2">
    <source>
        <dbReference type="Pfam" id="PF25819"/>
    </source>
</evidence>
<dbReference type="SUPFAM" id="SSF48537">
    <property type="entry name" value="Phospholipase C/P1 nuclease"/>
    <property type="match status" value="1"/>
</dbReference>
<dbReference type="InterPro" id="IPR057904">
    <property type="entry name" value="Nal1_C"/>
</dbReference>
<keyword evidence="4" id="KW-1185">Reference proteome</keyword>
<feature type="domain" description="Nal1 C-terminal" evidence="2">
    <location>
        <begin position="216"/>
        <end position="337"/>
    </location>
</feature>
<evidence type="ECO:0000313" key="3">
    <source>
        <dbReference type="EMBL" id="OQP50163.1"/>
    </source>
</evidence>
<dbReference type="Gene3D" id="1.10.575.10">
    <property type="entry name" value="P1 Nuclease"/>
    <property type="match status" value="1"/>
</dbReference>
<reference evidence="3 4" key="1">
    <citation type="submission" date="2016-04" db="EMBL/GenBank/DDBJ databases">
        <authorList>
            <person name="Chen L."/>
            <person name="Zhuang W."/>
            <person name="Wang G."/>
        </authorList>
    </citation>
    <scope>NUCLEOTIDE SEQUENCE [LARGE SCALE GENOMIC DNA]</scope>
    <source>
        <strain evidence="4">GR20</strain>
    </source>
</reference>
<gene>
    <name evidence="3" type="ORF">A4D02_27420</name>
</gene>
<dbReference type="Proteomes" id="UP000192277">
    <property type="component" value="Unassembled WGS sequence"/>
</dbReference>
<dbReference type="InterPro" id="IPR008947">
    <property type="entry name" value="PLipase_C/P1_nuclease_dom_sf"/>
</dbReference>
<feature type="region of interest" description="Disordered" evidence="1">
    <location>
        <begin position="729"/>
        <end position="755"/>
    </location>
</feature>
<protein>
    <recommendedName>
        <fullName evidence="2">Nal1 C-terminal domain-containing protein</fullName>
    </recommendedName>
</protein>
<evidence type="ECO:0000313" key="4">
    <source>
        <dbReference type="Proteomes" id="UP000192277"/>
    </source>
</evidence>
<dbReference type="EMBL" id="LWBO01000007">
    <property type="protein sequence ID" value="OQP50163.1"/>
    <property type="molecule type" value="Genomic_DNA"/>
</dbReference>
<dbReference type="Pfam" id="PF25819">
    <property type="entry name" value="Nal1_C"/>
    <property type="match status" value="1"/>
</dbReference>